<feature type="compositionally biased region" description="Low complexity" evidence="1">
    <location>
        <begin position="146"/>
        <end position="161"/>
    </location>
</feature>
<dbReference type="Proteomes" id="UP000828390">
    <property type="component" value="Unassembled WGS sequence"/>
</dbReference>
<keyword evidence="3" id="KW-1185">Reference proteome</keyword>
<reference evidence="2" key="2">
    <citation type="submission" date="2020-11" db="EMBL/GenBank/DDBJ databases">
        <authorList>
            <person name="McCartney M.A."/>
            <person name="Auch B."/>
            <person name="Kono T."/>
            <person name="Mallez S."/>
            <person name="Becker A."/>
            <person name="Gohl D.M."/>
            <person name="Silverstein K.A.T."/>
            <person name="Koren S."/>
            <person name="Bechman K.B."/>
            <person name="Herman A."/>
            <person name="Abrahante J.E."/>
            <person name="Garbe J."/>
        </authorList>
    </citation>
    <scope>NUCLEOTIDE SEQUENCE</scope>
    <source>
        <strain evidence="2">Duluth1</strain>
        <tissue evidence="2">Whole animal</tissue>
    </source>
</reference>
<feature type="compositionally biased region" description="Polar residues" evidence="1">
    <location>
        <begin position="126"/>
        <end position="138"/>
    </location>
</feature>
<dbReference type="EMBL" id="JAIWYP010000025">
    <property type="protein sequence ID" value="KAH3692136.1"/>
    <property type="molecule type" value="Genomic_DNA"/>
</dbReference>
<accession>A0A9D3Y342</accession>
<evidence type="ECO:0000313" key="3">
    <source>
        <dbReference type="Proteomes" id="UP000828390"/>
    </source>
</evidence>
<protein>
    <submittedName>
        <fullName evidence="2">Uncharacterized protein</fullName>
    </submittedName>
</protein>
<comment type="caution">
    <text evidence="2">The sequence shown here is derived from an EMBL/GenBank/DDBJ whole genome shotgun (WGS) entry which is preliminary data.</text>
</comment>
<dbReference type="AlphaFoldDB" id="A0A9D3Y342"/>
<name>A0A9D3Y342_DREPO</name>
<evidence type="ECO:0000256" key="1">
    <source>
        <dbReference type="SAM" id="MobiDB-lite"/>
    </source>
</evidence>
<proteinExistence type="predicted"/>
<evidence type="ECO:0000313" key="2">
    <source>
        <dbReference type="EMBL" id="KAH3692136.1"/>
    </source>
</evidence>
<reference evidence="2" key="1">
    <citation type="journal article" date="2019" name="bioRxiv">
        <title>The Genome of the Zebra Mussel, Dreissena polymorpha: A Resource for Invasive Species Research.</title>
        <authorList>
            <person name="McCartney M.A."/>
            <person name="Auch B."/>
            <person name="Kono T."/>
            <person name="Mallez S."/>
            <person name="Zhang Y."/>
            <person name="Obille A."/>
            <person name="Becker A."/>
            <person name="Abrahante J.E."/>
            <person name="Garbe J."/>
            <person name="Badalamenti J.P."/>
            <person name="Herman A."/>
            <person name="Mangelson H."/>
            <person name="Liachko I."/>
            <person name="Sullivan S."/>
            <person name="Sone E.D."/>
            <person name="Koren S."/>
            <person name="Silverstein K.A.T."/>
            <person name="Beckman K.B."/>
            <person name="Gohl D.M."/>
        </authorList>
    </citation>
    <scope>NUCLEOTIDE SEQUENCE</scope>
    <source>
        <strain evidence="2">Duluth1</strain>
        <tissue evidence="2">Whole animal</tissue>
    </source>
</reference>
<gene>
    <name evidence="2" type="ORF">DPMN_193949</name>
</gene>
<sequence>MMMEQELLEVLANMLVTLLQTGSRSIMALHRQSVAGRIMRMRRATAATVVSQQAFTVSILMSCVEDVQNVMSVCSVPLLETEERLIMEMANKLMVMLENVHERARRPLTREIIERRQTLSERQVHQLDSVSSESSDTQGDAMDPFDNSNKSSKTSSGSGDRTPPKRKRLNSKYPESQGCPMRGNCQL</sequence>
<organism evidence="2 3">
    <name type="scientific">Dreissena polymorpha</name>
    <name type="common">Zebra mussel</name>
    <name type="synonym">Mytilus polymorpha</name>
    <dbReference type="NCBI Taxonomy" id="45954"/>
    <lineage>
        <taxon>Eukaryota</taxon>
        <taxon>Metazoa</taxon>
        <taxon>Spiralia</taxon>
        <taxon>Lophotrochozoa</taxon>
        <taxon>Mollusca</taxon>
        <taxon>Bivalvia</taxon>
        <taxon>Autobranchia</taxon>
        <taxon>Heteroconchia</taxon>
        <taxon>Euheterodonta</taxon>
        <taxon>Imparidentia</taxon>
        <taxon>Neoheterodontei</taxon>
        <taxon>Myida</taxon>
        <taxon>Dreissenoidea</taxon>
        <taxon>Dreissenidae</taxon>
        <taxon>Dreissena</taxon>
    </lineage>
</organism>
<feature type="region of interest" description="Disordered" evidence="1">
    <location>
        <begin position="119"/>
        <end position="187"/>
    </location>
</feature>